<reference evidence="1 2" key="1">
    <citation type="journal article" date="2012" name="BMC Genomics">
        <title>Tools to kill: Genome of one of the most destructive plant pathogenic fungi Macrophomina phaseolina.</title>
        <authorList>
            <person name="Islam M.S."/>
            <person name="Haque M.S."/>
            <person name="Islam M.M."/>
            <person name="Emdad E.M."/>
            <person name="Halim A."/>
            <person name="Hossen Q.M.M."/>
            <person name="Hossain M.Z."/>
            <person name="Ahmed B."/>
            <person name="Rahim S."/>
            <person name="Rahman M.S."/>
            <person name="Alam M.M."/>
            <person name="Hou S."/>
            <person name="Wan X."/>
            <person name="Saito J.A."/>
            <person name="Alam M."/>
        </authorList>
    </citation>
    <scope>NUCLEOTIDE SEQUENCE [LARGE SCALE GENOMIC DNA]</scope>
    <source>
        <strain evidence="1 2">MS6</strain>
    </source>
</reference>
<organism evidence="1 2">
    <name type="scientific">Macrophomina phaseolina (strain MS6)</name>
    <name type="common">Charcoal rot fungus</name>
    <dbReference type="NCBI Taxonomy" id="1126212"/>
    <lineage>
        <taxon>Eukaryota</taxon>
        <taxon>Fungi</taxon>
        <taxon>Dikarya</taxon>
        <taxon>Ascomycota</taxon>
        <taxon>Pezizomycotina</taxon>
        <taxon>Dothideomycetes</taxon>
        <taxon>Dothideomycetes incertae sedis</taxon>
        <taxon>Botryosphaeriales</taxon>
        <taxon>Botryosphaeriaceae</taxon>
        <taxon>Macrophomina</taxon>
    </lineage>
</organism>
<dbReference type="InParanoid" id="K2SXQ9"/>
<dbReference type="Proteomes" id="UP000007129">
    <property type="component" value="Unassembled WGS sequence"/>
</dbReference>
<protein>
    <submittedName>
        <fullName evidence="1">Putative cyclase</fullName>
    </submittedName>
</protein>
<proteinExistence type="predicted"/>
<name>K2SXQ9_MACPH</name>
<gene>
    <name evidence="1" type="ORF">MPH_01342</name>
</gene>
<dbReference type="AlphaFoldDB" id="K2SXQ9"/>
<evidence type="ECO:0000313" key="1">
    <source>
        <dbReference type="EMBL" id="EKG21350.1"/>
    </source>
</evidence>
<sequence>MFERGMEDHVGSTARFGLYCLADLHSSLACVSTSFSLPDASCHNMSTTPVKTLPQASSMCYGLENFSVKRLCMPLLYTQGPRDRYMFKSGLNYPFGVSTSAGWGSCAAWLGGRTSYVEWYSIRGSLKASLAGTLGTWWFWLRINDAIPYHAVSLCRDFFHNSTRVAKEYAFVFRGFQSLSLPQCPQCSVFKSSASLN</sequence>
<evidence type="ECO:0000313" key="2">
    <source>
        <dbReference type="Proteomes" id="UP000007129"/>
    </source>
</evidence>
<comment type="caution">
    <text evidence="1">The sequence shown here is derived from an EMBL/GenBank/DDBJ whole genome shotgun (WGS) entry which is preliminary data.</text>
</comment>
<accession>K2SXQ9</accession>
<dbReference type="VEuPathDB" id="FungiDB:MPH_01342"/>
<dbReference type="EMBL" id="AHHD01000052">
    <property type="protein sequence ID" value="EKG21350.1"/>
    <property type="molecule type" value="Genomic_DNA"/>
</dbReference>
<dbReference type="HOGENOM" id="CLU_1384393_0_0_1"/>